<dbReference type="Gene3D" id="3.40.1190.10">
    <property type="entry name" value="Mur-like, catalytic domain"/>
    <property type="match status" value="1"/>
</dbReference>
<dbReference type="HAMAP" id="MF_02019">
    <property type="entry name" value="MurF"/>
    <property type="match status" value="1"/>
</dbReference>
<dbReference type="Pfam" id="PF01225">
    <property type="entry name" value="Mur_ligase"/>
    <property type="match status" value="1"/>
</dbReference>
<proteinExistence type="inferred from homology"/>
<dbReference type="GO" id="GO:0008360">
    <property type="term" value="P:regulation of cell shape"/>
    <property type="evidence" value="ECO:0007669"/>
    <property type="project" value="UniProtKB-KW"/>
</dbReference>
<evidence type="ECO:0000259" key="13">
    <source>
        <dbReference type="Pfam" id="PF02875"/>
    </source>
</evidence>
<dbReference type="InterPro" id="IPR005863">
    <property type="entry name" value="UDP-N-AcMur_synth"/>
</dbReference>
<comment type="catalytic activity">
    <reaction evidence="10 11">
        <text>D-alanyl-D-alanine + UDP-N-acetyl-alpha-D-muramoyl-L-alanyl-gamma-D-glutamyl-meso-2,6-diaminopimelate + ATP = UDP-N-acetyl-alpha-D-muramoyl-L-alanyl-gamma-D-glutamyl-meso-2,6-diaminopimeloyl-D-alanyl-D-alanine + ADP + phosphate + H(+)</text>
        <dbReference type="Rhea" id="RHEA:28374"/>
        <dbReference type="ChEBI" id="CHEBI:15378"/>
        <dbReference type="ChEBI" id="CHEBI:30616"/>
        <dbReference type="ChEBI" id="CHEBI:43474"/>
        <dbReference type="ChEBI" id="CHEBI:57822"/>
        <dbReference type="ChEBI" id="CHEBI:61386"/>
        <dbReference type="ChEBI" id="CHEBI:83905"/>
        <dbReference type="ChEBI" id="CHEBI:456216"/>
        <dbReference type="EC" id="6.3.2.10"/>
    </reaction>
</comment>
<gene>
    <name evidence="10 15" type="primary">murF</name>
    <name evidence="15" type="ORF">TPHV1_110035</name>
</gene>
<evidence type="ECO:0000256" key="10">
    <source>
        <dbReference type="HAMAP-Rule" id="MF_02019"/>
    </source>
</evidence>
<protein>
    <recommendedName>
        <fullName evidence="10 11">UDP-N-acetylmuramoyl-tripeptide--D-alanyl-D-alanine ligase</fullName>
        <ecNumber evidence="10 11">6.3.2.10</ecNumber>
    </recommendedName>
    <alternativeName>
        <fullName evidence="10">D-alanyl-D-alanine-adding enzyme</fullName>
    </alternativeName>
</protein>
<dbReference type="EC" id="6.3.2.10" evidence="10 11"/>
<dbReference type="InterPro" id="IPR036565">
    <property type="entry name" value="Mur-like_cat_sf"/>
</dbReference>
<evidence type="ECO:0000259" key="12">
    <source>
        <dbReference type="Pfam" id="PF01225"/>
    </source>
</evidence>
<dbReference type="SUPFAM" id="SSF53623">
    <property type="entry name" value="MurD-like peptide ligases, catalytic domain"/>
    <property type="match status" value="1"/>
</dbReference>
<accession>A0A0B7GQD6</accession>
<name>A0A0B7GQD6_TREPH</name>
<dbReference type="Pfam" id="PF02875">
    <property type="entry name" value="Mur_ligase_C"/>
    <property type="match status" value="1"/>
</dbReference>
<comment type="subcellular location">
    <subcellularLocation>
        <location evidence="10 11">Cytoplasm</location>
    </subcellularLocation>
</comment>
<comment type="function">
    <text evidence="10 11">Involved in cell wall formation. Catalyzes the final step in the synthesis of UDP-N-acetylmuramoyl-pentapeptide, the precursor of murein.</text>
</comment>
<dbReference type="Gene3D" id="3.90.190.20">
    <property type="entry name" value="Mur ligase, C-terminal domain"/>
    <property type="match status" value="1"/>
</dbReference>
<evidence type="ECO:0000256" key="2">
    <source>
        <dbReference type="ARBA" id="ARBA00022598"/>
    </source>
</evidence>
<dbReference type="InterPro" id="IPR004101">
    <property type="entry name" value="Mur_ligase_C"/>
</dbReference>
<dbReference type="InterPro" id="IPR000713">
    <property type="entry name" value="Mur_ligase_N"/>
</dbReference>
<dbReference type="SUPFAM" id="SSF63418">
    <property type="entry name" value="MurE/MurF N-terminal domain"/>
    <property type="match status" value="1"/>
</dbReference>
<keyword evidence="8 10" id="KW-0131">Cell cycle</keyword>
<evidence type="ECO:0000256" key="3">
    <source>
        <dbReference type="ARBA" id="ARBA00022618"/>
    </source>
</evidence>
<dbReference type="GO" id="GO:0005524">
    <property type="term" value="F:ATP binding"/>
    <property type="evidence" value="ECO:0007669"/>
    <property type="project" value="UniProtKB-UniRule"/>
</dbReference>
<dbReference type="EMBL" id="CDNC01000003">
    <property type="protein sequence ID" value="CEM60809.1"/>
    <property type="molecule type" value="Genomic_DNA"/>
</dbReference>
<sequence length="466" mass="51122">MKNLLSFDETSIAVQGMLLKNHTKARGFSSVSIDSRTVKDGSLFVPLRGEKQDGHRYIRSALEKGAVLFFADEKFLSVDSNKIKTEKLCDEFSASCIQVKNTLAALQAAARFYLKKFPNLIKVGITGSSGKTTTKEIAGAVLSQKFSVVMNKGNLNSETGLPLSVFEVRDEHEVGIFELGMNRKGEMKEITSVLCPQFGIITNIGSAHIGILGSQQAIAEEKKQIFSFFDKDCMGFVPDCPFTDFLQAVPLGKVVCYENTTLKNIKKIESKGMYGSTIFYKDEEICFPLAGNHNIKNAQAVIALAEELGLSVKEIKRGLESVQPIFGRSQFMQGDVDCLFDCYNANPDSMSAALAVFSETKVQGKKAAVLGSMLELGKESAAAHKKICAQAAASDIDFIYLFGKEIGDSGKNINWNGKTVFYFDESEMDALGKALDENLHRGDFVLLKASRGLALERLEPVLRRAR</sequence>
<keyword evidence="4 10" id="KW-0547">Nucleotide-binding</keyword>
<dbReference type="InterPro" id="IPR036615">
    <property type="entry name" value="Mur_ligase_C_dom_sf"/>
</dbReference>
<evidence type="ECO:0000313" key="16">
    <source>
        <dbReference type="Proteomes" id="UP000042527"/>
    </source>
</evidence>
<evidence type="ECO:0000313" key="15">
    <source>
        <dbReference type="EMBL" id="CEM60809.1"/>
    </source>
</evidence>
<dbReference type="InterPro" id="IPR035911">
    <property type="entry name" value="MurE/MurF_N"/>
</dbReference>
<dbReference type="Pfam" id="PF08245">
    <property type="entry name" value="Mur_ligase_M"/>
    <property type="match status" value="1"/>
</dbReference>
<keyword evidence="5 10" id="KW-0067">ATP-binding</keyword>
<dbReference type="InterPro" id="IPR051046">
    <property type="entry name" value="MurCDEF_CellWall_CoF430Synth"/>
</dbReference>
<keyword evidence="3 10" id="KW-0132">Cell division</keyword>
<evidence type="ECO:0000256" key="4">
    <source>
        <dbReference type="ARBA" id="ARBA00022741"/>
    </source>
</evidence>
<evidence type="ECO:0000259" key="14">
    <source>
        <dbReference type="Pfam" id="PF08245"/>
    </source>
</evidence>
<reference evidence="16" key="1">
    <citation type="submission" date="2015-01" db="EMBL/GenBank/DDBJ databases">
        <authorList>
            <person name="Manzoor Shahid"/>
            <person name="Zubair Saima"/>
        </authorList>
    </citation>
    <scope>NUCLEOTIDE SEQUENCE [LARGE SCALE GENOMIC DNA]</scope>
    <source>
        <strain evidence="16">V1</strain>
    </source>
</reference>
<keyword evidence="2 10" id="KW-0436">Ligase</keyword>
<comment type="similarity">
    <text evidence="10">Belongs to the MurCDEF family. MurF subfamily.</text>
</comment>
<organism evidence="15 16">
    <name type="scientific">Treponema phagedenis</name>
    <dbReference type="NCBI Taxonomy" id="162"/>
    <lineage>
        <taxon>Bacteria</taxon>
        <taxon>Pseudomonadati</taxon>
        <taxon>Spirochaetota</taxon>
        <taxon>Spirochaetia</taxon>
        <taxon>Spirochaetales</taxon>
        <taxon>Treponemataceae</taxon>
        <taxon>Treponema</taxon>
    </lineage>
</organism>
<dbReference type="GO" id="GO:0005737">
    <property type="term" value="C:cytoplasm"/>
    <property type="evidence" value="ECO:0007669"/>
    <property type="project" value="UniProtKB-SubCell"/>
</dbReference>
<dbReference type="PANTHER" id="PTHR43024:SF1">
    <property type="entry name" value="UDP-N-ACETYLMURAMOYL-TRIPEPTIDE--D-ALANYL-D-ALANINE LIGASE"/>
    <property type="match status" value="1"/>
</dbReference>
<evidence type="ECO:0000256" key="11">
    <source>
        <dbReference type="RuleBase" id="RU004136"/>
    </source>
</evidence>
<evidence type="ECO:0000256" key="7">
    <source>
        <dbReference type="ARBA" id="ARBA00022984"/>
    </source>
</evidence>
<keyword evidence="7 10" id="KW-0573">Peptidoglycan synthesis</keyword>
<keyword evidence="16" id="KW-1185">Reference proteome</keyword>
<feature type="binding site" evidence="10">
    <location>
        <begin position="127"/>
        <end position="133"/>
    </location>
    <ligand>
        <name>ATP</name>
        <dbReference type="ChEBI" id="CHEBI:30616"/>
    </ligand>
</feature>
<dbReference type="Gene3D" id="3.40.1390.10">
    <property type="entry name" value="MurE/MurF, N-terminal domain"/>
    <property type="match status" value="1"/>
</dbReference>
<feature type="domain" description="Mur ligase central" evidence="14">
    <location>
        <begin position="125"/>
        <end position="305"/>
    </location>
</feature>
<evidence type="ECO:0000256" key="1">
    <source>
        <dbReference type="ARBA" id="ARBA00022490"/>
    </source>
</evidence>
<dbReference type="GO" id="GO:0008766">
    <property type="term" value="F:UDP-N-acetylmuramoylalanyl-D-glutamyl-2,6-diaminopimelate-D-alanyl-D-alanine ligase activity"/>
    <property type="evidence" value="ECO:0007669"/>
    <property type="project" value="RHEA"/>
</dbReference>
<comment type="pathway">
    <text evidence="10 11">Cell wall biogenesis; peptidoglycan biosynthesis.</text>
</comment>
<dbReference type="AlphaFoldDB" id="A0A0B7GQD6"/>
<dbReference type="Proteomes" id="UP000042527">
    <property type="component" value="Unassembled WGS sequence"/>
</dbReference>
<feature type="domain" description="Mur ligase C-terminal" evidence="13">
    <location>
        <begin position="327"/>
        <end position="451"/>
    </location>
</feature>
<dbReference type="GO" id="GO:0047480">
    <property type="term" value="F:UDP-N-acetylmuramoyl-tripeptide-D-alanyl-D-alanine ligase activity"/>
    <property type="evidence" value="ECO:0007669"/>
    <property type="project" value="UniProtKB-UniRule"/>
</dbReference>
<dbReference type="GO" id="GO:0051301">
    <property type="term" value="P:cell division"/>
    <property type="evidence" value="ECO:0007669"/>
    <property type="project" value="UniProtKB-KW"/>
</dbReference>
<dbReference type="NCBIfam" id="TIGR01143">
    <property type="entry name" value="murF"/>
    <property type="match status" value="1"/>
</dbReference>
<keyword evidence="9 10" id="KW-0961">Cell wall biogenesis/degradation</keyword>
<evidence type="ECO:0000256" key="9">
    <source>
        <dbReference type="ARBA" id="ARBA00023316"/>
    </source>
</evidence>
<dbReference type="GO" id="GO:0009252">
    <property type="term" value="P:peptidoglycan biosynthetic process"/>
    <property type="evidence" value="ECO:0007669"/>
    <property type="project" value="UniProtKB-UniRule"/>
</dbReference>
<evidence type="ECO:0000256" key="5">
    <source>
        <dbReference type="ARBA" id="ARBA00022840"/>
    </source>
</evidence>
<keyword evidence="6 10" id="KW-0133">Cell shape</keyword>
<dbReference type="SUPFAM" id="SSF53244">
    <property type="entry name" value="MurD-like peptide ligases, peptide-binding domain"/>
    <property type="match status" value="1"/>
</dbReference>
<dbReference type="UniPathway" id="UPA00219"/>
<dbReference type="PANTHER" id="PTHR43024">
    <property type="entry name" value="UDP-N-ACETYLMURAMOYL-TRIPEPTIDE--D-ALANYL-D-ALANINE LIGASE"/>
    <property type="match status" value="1"/>
</dbReference>
<keyword evidence="1 10" id="KW-0963">Cytoplasm</keyword>
<feature type="domain" description="Mur ligase N-terminal catalytic" evidence="12">
    <location>
        <begin position="29"/>
        <end position="112"/>
    </location>
</feature>
<dbReference type="InterPro" id="IPR013221">
    <property type="entry name" value="Mur_ligase_cen"/>
</dbReference>
<dbReference type="GO" id="GO:0071555">
    <property type="term" value="P:cell wall organization"/>
    <property type="evidence" value="ECO:0007669"/>
    <property type="project" value="UniProtKB-KW"/>
</dbReference>
<evidence type="ECO:0000256" key="8">
    <source>
        <dbReference type="ARBA" id="ARBA00023306"/>
    </source>
</evidence>
<evidence type="ECO:0000256" key="6">
    <source>
        <dbReference type="ARBA" id="ARBA00022960"/>
    </source>
</evidence>